<name>A0A7C1FPC5_9CHLR</name>
<dbReference type="InterPro" id="IPR013783">
    <property type="entry name" value="Ig-like_fold"/>
</dbReference>
<protein>
    <submittedName>
        <fullName evidence="3">DUF4038 domain-containing protein</fullName>
    </submittedName>
</protein>
<feature type="domain" description="DUF5060" evidence="2">
    <location>
        <begin position="8"/>
        <end position="73"/>
    </location>
</feature>
<organism evidence="3">
    <name type="scientific">Caldilinea aerophila</name>
    <dbReference type="NCBI Taxonomy" id="133453"/>
    <lineage>
        <taxon>Bacteria</taxon>
        <taxon>Bacillati</taxon>
        <taxon>Chloroflexota</taxon>
        <taxon>Caldilineae</taxon>
        <taxon>Caldilineales</taxon>
        <taxon>Caldilineaceae</taxon>
        <taxon>Caldilinea</taxon>
    </lineage>
</organism>
<reference evidence="3" key="1">
    <citation type="journal article" date="2020" name="mSystems">
        <title>Genome- and Community-Level Interaction Insights into Carbon Utilization and Element Cycling Functions of Hydrothermarchaeota in Hydrothermal Sediment.</title>
        <authorList>
            <person name="Zhou Z."/>
            <person name="Liu Y."/>
            <person name="Xu W."/>
            <person name="Pan J."/>
            <person name="Luo Z.H."/>
            <person name="Li M."/>
        </authorList>
    </citation>
    <scope>NUCLEOTIDE SEQUENCE [LARGE SCALE GENOMIC DNA]</scope>
    <source>
        <strain evidence="3">SpSt-289</strain>
    </source>
</reference>
<dbReference type="InterPro" id="IPR025277">
    <property type="entry name" value="Apiosidase-like_cat_dom"/>
</dbReference>
<accession>A0A7C1FPC5</accession>
<dbReference type="InterPro" id="IPR017853">
    <property type="entry name" value="GH"/>
</dbReference>
<feature type="domain" description="Apiosidase-like catalytic" evidence="1">
    <location>
        <begin position="109"/>
        <end position="428"/>
    </location>
</feature>
<comment type="caution">
    <text evidence="3">The sequence shown here is derived from an EMBL/GenBank/DDBJ whole genome shotgun (WGS) entry which is preliminary data.</text>
</comment>
<evidence type="ECO:0000259" key="2">
    <source>
        <dbReference type="Pfam" id="PF16586"/>
    </source>
</evidence>
<evidence type="ECO:0000259" key="1">
    <source>
        <dbReference type="Pfam" id="PF13204"/>
    </source>
</evidence>
<dbReference type="InterPro" id="IPR032260">
    <property type="entry name" value="DUF5060"/>
</dbReference>
<dbReference type="PANTHER" id="PTHR37836:SF3">
    <property type="entry name" value="ENDOGLUCANASE"/>
    <property type="match status" value="1"/>
</dbReference>
<dbReference type="PANTHER" id="PTHR37836">
    <property type="entry name" value="LMO1036 PROTEIN"/>
    <property type="match status" value="1"/>
</dbReference>
<dbReference type="EMBL" id="DSMG01000099">
    <property type="protein sequence ID" value="HDX31778.1"/>
    <property type="molecule type" value="Genomic_DNA"/>
</dbReference>
<dbReference type="SUPFAM" id="SSF51445">
    <property type="entry name" value="(Trans)glycosidases"/>
    <property type="match status" value="1"/>
</dbReference>
<dbReference type="Gene3D" id="2.60.40.10">
    <property type="entry name" value="Immunoglobulins"/>
    <property type="match status" value="1"/>
</dbReference>
<dbReference type="Pfam" id="PF13204">
    <property type="entry name" value="Apiosidase"/>
    <property type="match status" value="1"/>
</dbReference>
<evidence type="ECO:0000313" key="3">
    <source>
        <dbReference type="EMBL" id="HDX31778.1"/>
    </source>
</evidence>
<dbReference type="AlphaFoldDB" id="A0A7C1FPC5"/>
<sequence>MNNIIYPWRAAELTFLSGQSYANPYTDVELSVSFRHESGAEIVRPGFWDGENRWKVRFASPLKAGNWQWQSVSAPRDPGLHGRHGVLQVETMESTNRFERHGFWRIPPGHRNLCHADGTPALLVADTAWALPWRATHTQCEEYARHRQTQGFNATLLMSIQPDRRARGPRSRTEHDGFDVGFEDLPDGHINQINITYFQYLDGLVEILRRHEIVPVWNPVFHGYGWKGLDTAGPVIPPIEYARYCRYLVARYGAQPAIWLVSADGDGLAPGVDPGGWEIERWDAYQHPTGIHYAPHQDPWAYQDRPWLDFQWCQTGHNGEHVPQRIAMMWEKRPVKAVANGEPTYEHIGEVGRAAGWWQGHEAWSNLTSGGVMGVVYGAGSLWQWRLDTEEKHEAWCMAPHASWREALYFEGANYVGLISRIFDGLPFDGMTPDYRHTYGRAGLIVPGKLFVVYLPDGGTLQLERTRKHSLPKPYRVIDPTSGAMLASGEGHDPIEMTTGAPRVVIYADV</sequence>
<dbReference type="Pfam" id="PF16586">
    <property type="entry name" value="DUF5060"/>
    <property type="match status" value="1"/>
</dbReference>
<gene>
    <name evidence="3" type="ORF">ENQ20_09845</name>
</gene>
<dbReference type="Gene3D" id="3.20.20.80">
    <property type="entry name" value="Glycosidases"/>
    <property type="match status" value="1"/>
</dbReference>
<proteinExistence type="predicted"/>